<keyword evidence="4" id="KW-1185">Reference proteome</keyword>
<name>A0A8J6P7A4_9FIRM</name>
<dbReference type="Pfam" id="PF22725">
    <property type="entry name" value="GFO_IDH_MocA_C3"/>
    <property type="match status" value="1"/>
</dbReference>
<dbReference type="Proteomes" id="UP000632659">
    <property type="component" value="Unassembled WGS sequence"/>
</dbReference>
<dbReference type="GO" id="GO:0000166">
    <property type="term" value="F:nucleotide binding"/>
    <property type="evidence" value="ECO:0007669"/>
    <property type="project" value="InterPro"/>
</dbReference>
<dbReference type="SUPFAM" id="SSF55347">
    <property type="entry name" value="Glyceraldehyde-3-phosphate dehydrogenase-like, C-terminal domain"/>
    <property type="match status" value="1"/>
</dbReference>
<dbReference type="InterPro" id="IPR036291">
    <property type="entry name" value="NAD(P)-bd_dom_sf"/>
</dbReference>
<dbReference type="RefSeq" id="WP_187536397.1">
    <property type="nucleotide sequence ID" value="NZ_JACRTL010000002.1"/>
</dbReference>
<organism evidence="3 4">
    <name type="scientific">Massiliimalia timonensis</name>
    <dbReference type="NCBI Taxonomy" id="1987501"/>
    <lineage>
        <taxon>Bacteria</taxon>
        <taxon>Bacillati</taxon>
        <taxon>Bacillota</taxon>
        <taxon>Clostridia</taxon>
        <taxon>Eubacteriales</taxon>
        <taxon>Oscillospiraceae</taxon>
        <taxon>Massiliimalia</taxon>
    </lineage>
</organism>
<accession>A0A8J6P7A4</accession>
<dbReference type="Gene3D" id="3.40.50.720">
    <property type="entry name" value="NAD(P)-binding Rossmann-like Domain"/>
    <property type="match status" value="1"/>
</dbReference>
<evidence type="ECO:0000313" key="4">
    <source>
        <dbReference type="Proteomes" id="UP000632659"/>
    </source>
</evidence>
<dbReference type="Gene3D" id="3.30.360.10">
    <property type="entry name" value="Dihydrodipicolinate Reductase, domain 2"/>
    <property type="match status" value="1"/>
</dbReference>
<evidence type="ECO:0000313" key="3">
    <source>
        <dbReference type="EMBL" id="MBC8610709.1"/>
    </source>
</evidence>
<comment type="caution">
    <text evidence="3">The sequence shown here is derived from an EMBL/GenBank/DDBJ whole genome shotgun (WGS) entry which is preliminary data.</text>
</comment>
<reference evidence="3" key="1">
    <citation type="submission" date="2020-08" db="EMBL/GenBank/DDBJ databases">
        <title>Genome public.</title>
        <authorList>
            <person name="Liu C."/>
            <person name="Sun Q."/>
        </authorList>
    </citation>
    <scope>NUCLEOTIDE SEQUENCE</scope>
    <source>
        <strain evidence="3">NSJ-15</strain>
    </source>
</reference>
<dbReference type="PANTHER" id="PTHR43377:SF1">
    <property type="entry name" value="BILIVERDIN REDUCTASE A"/>
    <property type="match status" value="1"/>
</dbReference>
<dbReference type="InterPro" id="IPR055170">
    <property type="entry name" value="GFO_IDH_MocA-like_dom"/>
</dbReference>
<dbReference type="InterPro" id="IPR051450">
    <property type="entry name" value="Gfo/Idh/MocA_Oxidoreductases"/>
</dbReference>
<sequence>MKKLKVVMIGAGERANLVIYPAFASLENVEIVGICDIDQERLTSTADKYKIENRYGEGGVFDYQKMIKELKPDAAVVIGQPHIMYDIWKWCLEQGLNLYIEKPFALSMHQARALEAIANRNGCITQVSLQRRYTPMVKMLREECVKRGDIVHAVCKFYKSEVGTDFLGARDHMMDDCVHSIDTLRWMCGSEVTAVESTTRRVGTVDINFISAVLHFENGAVGHLINSWSSGKRIFSVEMHAPGIYVEAEHENKGYLYADGDVKGKEFDTREIAQSEDFFIYTGVQAAARDFVEGCLNHYQPQCCFSETLNTMKVAETILAQSLLKEWGNS</sequence>
<dbReference type="InterPro" id="IPR000683">
    <property type="entry name" value="Gfo/Idh/MocA-like_OxRdtase_N"/>
</dbReference>
<evidence type="ECO:0000259" key="1">
    <source>
        <dbReference type="Pfam" id="PF01408"/>
    </source>
</evidence>
<feature type="domain" description="GFO/IDH/MocA-like oxidoreductase" evidence="2">
    <location>
        <begin position="172"/>
        <end position="232"/>
    </location>
</feature>
<evidence type="ECO:0000259" key="2">
    <source>
        <dbReference type="Pfam" id="PF22725"/>
    </source>
</evidence>
<dbReference type="AlphaFoldDB" id="A0A8J6P7A4"/>
<dbReference type="EMBL" id="JACRTL010000002">
    <property type="protein sequence ID" value="MBC8610709.1"/>
    <property type="molecule type" value="Genomic_DNA"/>
</dbReference>
<feature type="domain" description="Gfo/Idh/MocA-like oxidoreductase N-terminal" evidence="1">
    <location>
        <begin position="4"/>
        <end position="127"/>
    </location>
</feature>
<dbReference type="SUPFAM" id="SSF51735">
    <property type="entry name" value="NAD(P)-binding Rossmann-fold domains"/>
    <property type="match status" value="1"/>
</dbReference>
<gene>
    <name evidence="3" type="ORF">H8702_06175</name>
</gene>
<proteinExistence type="predicted"/>
<protein>
    <submittedName>
        <fullName evidence="3">Gfo/Idh/MocA family oxidoreductase</fullName>
    </submittedName>
</protein>
<dbReference type="PANTHER" id="PTHR43377">
    <property type="entry name" value="BILIVERDIN REDUCTASE A"/>
    <property type="match status" value="1"/>
</dbReference>
<dbReference type="Pfam" id="PF01408">
    <property type="entry name" value="GFO_IDH_MocA"/>
    <property type="match status" value="1"/>
</dbReference>